<accession>A0ABQ0PYT0</accession>
<evidence type="ECO:0000313" key="1">
    <source>
        <dbReference type="EMBL" id="GBQ84972.1"/>
    </source>
</evidence>
<name>A0ABQ0PYT0_9PROT</name>
<dbReference type="GeneID" id="29556936"/>
<sequence length="332" mass="36436">MTDTTHYIVLPHVSITGANAISSPITHGFPSITAFIGLMWALHRRAGRTPLSDIAFHGVGVVCHRHSEQSLPYWAGTGSGMIRSFCQSRNPLTSKGEIAPIIEEGRTNLDVSLIFAVECPRWLSIEKAGITRDLQKIRDLLMTMRAAGGVMFERGDIPASLTRPWAVKHMPDRAGNEATFAELRYALSPGFGLVSRHQYLLDTISEGVGTDAEHAPSGFDVIMAACRREWKYCPDAAKKWVQRGGSVRESWIAPIPVGFAGLSRASGPGKLDGVRDPSLRHHFVESVFSLGEWVQPFKIGSIEDLIWSSSSEEPDGVFVCKNNYEASFKTAQ</sequence>
<keyword evidence="2" id="KW-1185">Reference proteome</keyword>
<gene>
    <name evidence="1" type="ORF">AA14337_2961</name>
</gene>
<evidence type="ECO:0000313" key="2">
    <source>
        <dbReference type="Proteomes" id="UP001065047"/>
    </source>
</evidence>
<dbReference type="RefSeq" id="WP_082781732.1">
    <property type="nucleotide sequence ID" value="NZ_BAPF01000050.1"/>
</dbReference>
<dbReference type="CDD" id="cd09736">
    <property type="entry name" value="Csy2_I-F"/>
    <property type="match status" value="1"/>
</dbReference>
<dbReference type="Proteomes" id="UP001065047">
    <property type="component" value="Unassembled WGS sequence"/>
</dbReference>
<dbReference type="InterPro" id="IPR013398">
    <property type="entry name" value="CRISPR-assoc_prot_Csy2"/>
</dbReference>
<comment type="caution">
    <text evidence="1">The sequence shown here is derived from an EMBL/GenBank/DDBJ whole genome shotgun (WGS) entry which is preliminary data.</text>
</comment>
<dbReference type="NCBIfam" id="TIGR02565">
    <property type="entry name" value="cas_Csy2"/>
    <property type="match status" value="1"/>
</dbReference>
<proteinExistence type="predicted"/>
<reference evidence="1" key="1">
    <citation type="submission" date="2013-04" db="EMBL/GenBank/DDBJ databases">
        <title>The genome sequencing project of 58 acetic acid bacteria.</title>
        <authorList>
            <person name="Okamoto-Kainuma A."/>
            <person name="Ishikawa M."/>
            <person name="Umino S."/>
            <person name="Koizumi Y."/>
            <person name="Shiwa Y."/>
            <person name="Yoshikawa H."/>
            <person name="Matsutani M."/>
            <person name="Matsushita K."/>
        </authorList>
    </citation>
    <scope>NUCLEOTIDE SEQUENCE</scope>
    <source>
        <strain evidence="1">DSM 14337</strain>
    </source>
</reference>
<protein>
    <submittedName>
        <fullName evidence="1">CRISPR-associated protein Csy2</fullName>
    </submittedName>
</protein>
<organism evidence="1 2">
    <name type="scientific">Acetobacter malorum DSM 14337</name>
    <dbReference type="NCBI Taxonomy" id="1307910"/>
    <lineage>
        <taxon>Bacteria</taxon>
        <taxon>Pseudomonadati</taxon>
        <taxon>Pseudomonadota</taxon>
        <taxon>Alphaproteobacteria</taxon>
        <taxon>Acetobacterales</taxon>
        <taxon>Acetobacteraceae</taxon>
        <taxon>Acetobacter</taxon>
    </lineage>
</organism>
<dbReference type="Pfam" id="PF09614">
    <property type="entry name" value="Cas_Csy2"/>
    <property type="match status" value="1"/>
</dbReference>
<dbReference type="EMBL" id="BAPF01000050">
    <property type="protein sequence ID" value="GBQ84972.1"/>
    <property type="molecule type" value="Genomic_DNA"/>
</dbReference>